<dbReference type="AlphaFoldDB" id="T0FS02"/>
<dbReference type="PROSITE" id="PS51257">
    <property type="entry name" value="PROKAR_LIPOPROTEIN"/>
    <property type="match status" value="1"/>
</dbReference>
<evidence type="ECO:0000313" key="2">
    <source>
        <dbReference type="EMBL" id="EQA80465.1"/>
    </source>
</evidence>
<accession>T0FS02</accession>
<comment type="caution">
    <text evidence="2">The sequence shown here is derived from an EMBL/GenBank/DDBJ whole genome shotgun (WGS) entry which is preliminary data.</text>
</comment>
<organism evidence="2 3">
    <name type="scientific">Leptospira alstonii serovar Pingchang str. 80-412</name>
    <dbReference type="NCBI Taxonomy" id="1218564"/>
    <lineage>
        <taxon>Bacteria</taxon>
        <taxon>Pseudomonadati</taxon>
        <taxon>Spirochaetota</taxon>
        <taxon>Spirochaetia</taxon>
        <taxon>Leptospirales</taxon>
        <taxon>Leptospiraceae</taxon>
        <taxon>Leptospira</taxon>
    </lineage>
</organism>
<sequence>MMKRLSVLGMVTVLMLSCSASQKVYLLSYGDWKGKKLPEVEKIKGESRSGEDCGFRYTLSKALENALKDTNYDTILDADVTQRANVLIPLNCIEIRGFAFDSSKINKEGKK</sequence>
<keyword evidence="2" id="KW-0449">Lipoprotein</keyword>
<feature type="chain" id="PRO_5004575254" evidence="1">
    <location>
        <begin position="21"/>
        <end position="111"/>
    </location>
</feature>
<feature type="signal peptide" evidence="1">
    <location>
        <begin position="1"/>
        <end position="20"/>
    </location>
</feature>
<keyword evidence="1" id="KW-0732">Signal</keyword>
<name>T0FS02_9LEPT</name>
<protein>
    <submittedName>
        <fullName evidence="2">Lipoprotein</fullName>
    </submittedName>
</protein>
<keyword evidence="3" id="KW-1185">Reference proteome</keyword>
<evidence type="ECO:0000256" key="1">
    <source>
        <dbReference type="SAM" id="SignalP"/>
    </source>
</evidence>
<reference evidence="2" key="1">
    <citation type="submission" date="2013-05" db="EMBL/GenBank/DDBJ databases">
        <authorList>
            <person name="Harkins D.M."/>
            <person name="Durkin A.S."/>
            <person name="Brinkac L.M."/>
            <person name="Haft D.H."/>
            <person name="Selengut J.D."/>
            <person name="Sanka R."/>
            <person name="DePew J."/>
            <person name="Purushe J."/>
            <person name="Galloway R.L."/>
            <person name="Vinetz J.M."/>
            <person name="Sutton G.G."/>
            <person name="Nierman W.C."/>
            <person name="Fouts D.E."/>
        </authorList>
    </citation>
    <scope>NUCLEOTIDE SEQUENCE [LARGE SCALE GENOMIC DNA]</scope>
    <source>
        <strain evidence="2">80-412</strain>
    </source>
</reference>
<dbReference type="EMBL" id="AOHD02000037">
    <property type="protein sequence ID" value="EQA80465.1"/>
    <property type="molecule type" value="Genomic_DNA"/>
</dbReference>
<dbReference type="Proteomes" id="UP000015445">
    <property type="component" value="Unassembled WGS sequence"/>
</dbReference>
<proteinExistence type="predicted"/>
<gene>
    <name evidence="2" type="ORF">LEP1GSC193_4091</name>
</gene>
<evidence type="ECO:0000313" key="3">
    <source>
        <dbReference type="Proteomes" id="UP000015445"/>
    </source>
</evidence>